<evidence type="ECO:0000313" key="7">
    <source>
        <dbReference type="Proteomes" id="UP001430396"/>
    </source>
</evidence>
<dbReference type="InterPro" id="IPR007111">
    <property type="entry name" value="NACHT_NTPase"/>
</dbReference>
<dbReference type="InterPro" id="IPR050836">
    <property type="entry name" value="SDS22/Internalin_LRR"/>
</dbReference>
<gene>
    <name evidence="6" type="ORF">JWH11_09100</name>
</gene>
<name>A0ABS8NU32_9XANT</name>
<dbReference type="Pfam" id="PF05729">
    <property type="entry name" value="NACHT"/>
    <property type="match status" value="1"/>
</dbReference>
<dbReference type="PANTHER" id="PTHR46652">
    <property type="entry name" value="LEUCINE-RICH REPEAT AND IQ DOMAIN-CONTAINING PROTEIN 1-RELATED"/>
    <property type="match status" value="1"/>
</dbReference>
<accession>A0ABS8NU32</accession>
<dbReference type="Gene3D" id="3.80.10.10">
    <property type="entry name" value="Ribonuclease Inhibitor"/>
    <property type="match status" value="1"/>
</dbReference>
<evidence type="ECO:0000256" key="3">
    <source>
        <dbReference type="ARBA" id="ARBA00022741"/>
    </source>
</evidence>
<keyword evidence="4" id="KW-0067">ATP-binding</keyword>
<dbReference type="SUPFAM" id="SSF52058">
    <property type="entry name" value="L domain-like"/>
    <property type="match status" value="1"/>
</dbReference>
<keyword evidence="7" id="KW-1185">Reference proteome</keyword>
<keyword evidence="1" id="KW-0433">Leucine-rich repeat</keyword>
<keyword evidence="2" id="KW-0677">Repeat</keyword>
<keyword evidence="3" id="KW-0547">Nucleotide-binding</keyword>
<protein>
    <submittedName>
        <fullName evidence="6">NACHT domain-containing protein</fullName>
    </submittedName>
</protein>
<evidence type="ECO:0000256" key="4">
    <source>
        <dbReference type="ARBA" id="ARBA00022840"/>
    </source>
</evidence>
<dbReference type="EMBL" id="JAFFQI010000189">
    <property type="protein sequence ID" value="MCD0266593.1"/>
    <property type="molecule type" value="Genomic_DNA"/>
</dbReference>
<evidence type="ECO:0000313" key="6">
    <source>
        <dbReference type="EMBL" id="MCD0266593.1"/>
    </source>
</evidence>
<sequence>MNKLVIASDPRLAGFCRDIIAWHGYVSFLGLPSLQPSADVEIDELYVPHYVSRRKISIDKPTELWEVQDPVSLLSESRRLTVLGDPGSGKSTLVSWLAWHLASGFAQRLPGELDGLLPIPIVLRDLPPGSFSNLDSLIEAFCSLPVASNLNREILGEYILAGRCLFLVDGLDEIPQSMSVEIRSVLAKDIGRNYCLVTSRIVGFNRDVESARSVNAGARPESVRQKEGGELNETVCYIAPFSDEQIIRFTANWYREQGGKAAEHLSQDFINAVNSDGAIKSLARTPNLLTMMAQIFRVRARLPNGRALLYDDIAQAYLESIDTARKMKDEFSWKTKRRWLARIAFEMQMMRSIDGVSSKFSDKELLVDREDILLWLNEAIFETDGIRDENYASRYLDWIARRSGLLLPRGEGRYAFMHLSFQEYFAARYVKAQLEHPRWPTVSDPRVSRKALRKWFDSYGWSQIFVFLFELFSGSPGWAENLLGIIIANISREAGNKRMHKTKGVRPSDRLLVDLLTNPHAGISDDLRAKCMEYSAAIVIFEQVAVSHALMSSYIAEKLERSLLVKLLESPLTQSKALEWLASLRGGLTHLALDNLNASTWILVEPIIKKIDCLKFLSLSFVPMQDCSTISHMTDLEALSLRGTLISSVEQLRSFSKLTVLFLEGTKVEDVSALSDIASLEVVDLDNTSISDVEFVEKLQSIRMLSVCGTGVEDMSPLSGIKTLTHLAASSTKICDLESLISSASSLRYLDVSNTEVCDLKFLAEAKNLISCFIDKTRVDDIGFLAECKDLHNLWIDECDISDISSLAACKKIQTLRMSKTKVEDLGPLVHSKHLNFLAIDRTPVRDLSPLRGLRKLKFVSIVGCEVESTEGLEDMIIYRGKADA</sequence>
<evidence type="ECO:0000259" key="5">
    <source>
        <dbReference type="PROSITE" id="PS50837"/>
    </source>
</evidence>
<dbReference type="InterPro" id="IPR027417">
    <property type="entry name" value="P-loop_NTPase"/>
</dbReference>
<dbReference type="RefSeq" id="WP_230434777.1">
    <property type="nucleotide sequence ID" value="NZ_JAFFQH010000172.1"/>
</dbReference>
<dbReference type="SUPFAM" id="SSF52540">
    <property type="entry name" value="P-loop containing nucleoside triphosphate hydrolases"/>
    <property type="match status" value="1"/>
</dbReference>
<evidence type="ECO:0000256" key="2">
    <source>
        <dbReference type="ARBA" id="ARBA00022737"/>
    </source>
</evidence>
<feature type="domain" description="NACHT" evidence="5">
    <location>
        <begin position="78"/>
        <end position="187"/>
    </location>
</feature>
<dbReference type="Proteomes" id="UP001430396">
    <property type="component" value="Unassembled WGS sequence"/>
</dbReference>
<organism evidence="6 7">
    <name type="scientific">Xanthomonas melonis</name>
    <dbReference type="NCBI Taxonomy" id="56456"/>
    <lineage>
        <taxon>Bacteria</taxon>
        <taxon>Pseudomonadati</taxon>
        <taxon>Pseudomonadota</taxon>
        <taxon>Gammaproteobacteria</taxon>
        <taxon>Lysobacterales</taxon>
        <taxon>Lysobacteraceae</taxon>
        <taxon>Xanthomonas</taxon>
    </lineage>
</organism>
<dbReference type="PANTHER" id="PTHR46652:SF3">
    <property type="entry name" value="LEUCINE-RICH REPEAT-CONTAINING PROTEIN 9"/>
    <property type="match status" value="1"/>
</dbReference>
<proteinExistence type="predicted"/>
<comment type="caution">
    <text evidence="6">The sequence shown here is derived from an EMBL/GenBank/DDBJ whole genome shotgun (WGS) entry which is preliminary data.</text>
</comment>
<evidence type="ECO:0000256" key="1">
    <source>
        <dbReference type="ARBA" id="ARBA00022614"/>
    </source>
</evidence>
<reference evidence="6" key="1">
    <citation type="submission" date="2021-02" db="EMBL/GenBank/DDBJ databases">
        <title>Copper resistance gene diversity in local Xanthomonas species at agrochemical polluted sites in Trinidad, Trinidad and Tobago.</title>
        <authorList>
            <person name="Ramnarine S.D.B.J."/>
            <person name="Ramsubhag A."/>
            <person name="Jayaraman J."/>
        </authorList>
    </citation>
    <scope>NUCLEOTIDE SEQUENCE</scope>
    <source>
        <strain evidence="6">CaNP6A</strain>
    </source>
</reference>
<dbReference type="PROSITE" id="PS50837">
    <property type="entry name" value="NACHT"/>
    <property type="match status" value="1"/>
</dbReference>
<dbReference type="Gene3D" id="3.40.50.300">
    <property type="entry name" value="P-loop containing nucleotide triphosphate hydrolases"/>
    <property type="match status" value="1"/>
</dbReference>
<dbReference type="InterPro" id="IPR032675">
    <property type="entry name" value="LRR_dom_sf"/>
</dbReference>